<evidence type="ECO:0000256" key="1">
    <source>
        <dbReference type="SAM" id="MobiDB-lite"/>
    </source>
</evidence>
<feature type="compositionally biased region" description="Polar residues" evidence="1">
    <location>
        <begin position="84"/>
        <end position="94"/>
    </location>
</feature>
<name>A0A1M5UEG0_9GAMM</name>
<keyword evidence="3" id="KW-1185">Reference proteome</keyword>
<dbReference type="Proteomes" id="UP000184268">
    <property type="component" value="Unassembled WGS sequence"/>
</dbReference>
<sequence length="149" mass="15980">MESSRIEGAKAWLAKGQDRASVEELVGKFEKRVERSDPVDPDYDENRVVLGLLQGALSTGEVTESSAEPTSAGDLARQGPGRQMNAQCRQTAWPSGSSQGDTGGGQTYSLAEGAVLHGEPDASVQRIADPDIKKARVAELRQMMINPLR</sequence>
<dbReference type="STRING" id="299255.SAMN02745129_2532"/>
<evidence type="ECO:0000313" key="3">
    <source>
        <dbReference type="Proteomes" id="UP000184268"/>
    </source>
</evidence>
<dbReference type="AlphaFoldDB" id="A0A1M5UEG0"/>
<feature type="compositionally biased region" description="Polar residues" evidence="1">
    <location>
        <begin position="58"/>
        <end position="69"/>
    </location>
</feature>
<protein>
    <submittedName>
        <fullName evidence="2">Uncharacterized protein</fullName>
    </submittedName>
</protein>
<organism evidence="2 3">
    <name type="scientific">Ferrimonas marina</name>
    <dbReference type="NCBI Taxonomy" id="299255"/>
    <lineage>
        <taxon>Bacteria</taxon>
        <taxon>Pseudomonadati</taxon>
        <taxon>Pseudomonadota</taxon>
        <taxon>Gammaproteobacteria</taxon>
        <taxon>Alteromonadales</taxon>
        <taxon>Ferrimonadaceae</taxon>
        <taxon>Ferrimonas</taxon>
    </lineage>
</organism>
<accession>A0A1M5UEG0</accession>
<dbReference type="RefSeq" id="WP_067655248.1">
    <property type="nucleotide sequence ID" value="NZ_FQXG01000003.1"/>
</dbReference>
<dbReference type="EMBL" id="FQXG01000003">
    <property type="protein sequence ID" value="SHH61432.1"/>
    <property type="molecule type" value="Genomic_DNA"/>
</dbReference>
<feature type="region of interest" description="Disordered" evidence="1">
    <location>
        <begin position="58"/>
        <end position="113"/>
    </location>
</feature>
<reference evidence="2 3" key="1">
    <citation type="submission" date="2016-11" db="EMBL/GenBank/DDBJ databases">
        <authorList>
            <person name="Jaros S."/>
            <person name="Januszkiewicz K."/>
            <person name="Wedrychowicz H."/>
        </authorList>
    </citation>
    <scope>NUCLEOTIDE SEQUENCE [LARGE SCALE GENOMIC DNA]</scope>
    <source>
        <strain evidence="2 3">DSM 16917</strain>
    </source>
</reference>
<gene>
    <name evidence="2" type="ORF">SAMN02745129_2532</name>
</gene>
<evidence type="ECO:0000313" key="2">
    <source>
        <dbReference type="EMBL" id="SHH61432.1"/>
    </source>
</evidence>
<proteinExistence type="predicted"/>